<dbReference type="InterPro" id="IPR007345">
    <property type="entry name" value="Polysacch_pyruvyl_Trfase"/>
</dbReference>
<evidence type="ECO:0000313" key="3">
    <source>
        <dbReference type="EMBL" id="HGQ77302.1"/>
    </source>
</evidence>
<evidence type="ECO:0000313" key="2">
    <source>
        <dbReference type="EMBL" id="ANE41956.1"/>
    </source>
</evidence>
<keyword evidence="2" id="KW-0808">Transferase</keyword>
<organism evidence="2 4">
    <name type="scientific">Fervidobacterium pennivorans</name>
    <dbReference type="NCBI Taxonomy" id="93466"/>
    <lineage>
        <taxon>Bacteria</taxon>
        <taxon>Thermotogati</taxon>
        <taxon>Thermotogota</taxon>
        <taxon>Thermotogae</taxon>
        <taxon>Thermotogales</taxon>
        <taxon>Fervidobacteriaceae</taxon>
        <taxon>Fervidobacterium</taxon>
    </lineage>
</organism>
<reference evidence="3" key="2">
    <citation type="journal article" date="2020" name="mSystems">
        <title>Genome- and Community-Level Interaction Insights into Carbon Utilization and Element Cycling Functions of Hydrothermarchaeota in Hydrothermal Sediment.</title>
        <authorList>
            <person name="Zhou Z."/>
            <person name="Liu Y."/>
            <person name="Xu W."/>
            <person name="Pan J."/>
            <person name="Luo Z.H."/>
            <person name="Li M."/>
        </authorList>
    </citation>
    <scope>NUCLEOTIDE SEQUENCE [LARGE SCALE GENOMIC DNA]</scope>
    <source>
        <strain evidence="3">SpSt-640</strain>
    </source>
</reference>
<dbReference type="KEGG" id="fng:JM64_08410"/>
<sequence>MKVLLSGYYGYGNLGDELMRMGMEDFLKRYKIDYTIALPKRVSKDSVSRFNLLEIIGAIFDADALIYGGGGLLQDVTSTRSFLYYVTTIYISLLMGKPVILFGNSFGPVKKPLNRFLLRKTIKNGKVYPFPRDLVSYRYAKRLNKHTELSCDPSVRYLATIQTLPEKTFEAVLVPRKVENIGKYDCLKRHFEKVIVCPVQYSDVETAKKIAQRLDAEVIDNPNDIQNVLSIILSSKFIISERFHPTLIAAYFGIPFISLENSKAERFFKKYTDRREFFAKDMLEFPQRYEKIVSAPLYLKTQMDKECEESFKKLYKILIRIKTLNIT</sequence>
<dbReference type="OrthoDB" id="3199616at2"/>
<dbReference type="PANTHER" id="PTHR36836:SF1">
    <property type="entry name" value="COLANIC ACID BIOSYNTHESIS PROTEIN WCAK"/>
    <property type="match status" value="1"/>
</dbReference>
<dbReference type="EMBL" id="DTBH01000115">
    <property type="protein sequence ID" value="HGQ77302.1"/>
    <property type="molecule type" value="Genomic_DNA"/>
</dbReference>
<evidence type="ECO:0000259" key="1">
    <source>
        <dbReference type="Pfam" id="PF04230"/>
    </source>
</evidence>
<reference evidence="2 4" key="1">
    <citation type="submission" date="2014-08" db="EMBL/GenBank/DDBJ databases">
        <title>Fervidobacterium pennivorans DYC genome.</title>
        <authorList>
            <person name="Wushke S."/>
        </authorList>
    </citation>
    <scope>NUCLEOTIDE SEQUENCE [LARGE SCALE GENOMIC DNA]</scope>
    <source>
        <strain evidence="2 4">DYC</strain>
    </source>
</reference>
<dbReference type="AlphaFoldDB" id="A0A172T4T6"/>
<dbReference type="PANTHER" id="PTHR36836">
    <property type="entry name" value="COLANIC ACID BIOSYNTHESIS PROTEIN WCAK"/>
    <property type="match status" value="1"/>
</dbReference>
<proteinExistence type="predicted"/>
<dbReference type="Pfam" id="PF04230">
    <property type="entry name" value="PS_pyruv_trans"/>
    <property type="match status" value="1"/>
</dbReference>
<protein>
    <submittedName>
        <fullName evidence="2">Polysaccharide pyruvyl transferase</fullName>
    </submittedName>
</protein>
<feature type="domain" description="Polysaccharide pyruvyl transferase" evidence="1">
    <location>
        <begin position="13"/>
        <end position="262"/>
    </location>
</feature>
<dbReference type="PATRIC" id="fig|93466.3.peg.1770"/>
<dbReference type="EMBL" id="CP011393">
    <property type="protein sequence ID" value="ANE41956.1"/>
    <property type="molecule type" value="Genomic_DNA"/>
</dbReference>
<dbReference type="Proteomes" id="UP000077096">
    <property type="component" value="Chromosome"/>
</dbReference>
<gene>
    <name evidence="3" type="ORF">ENU12_05235</name>
    <name evidence="2" type="ORF">JM64_08410</name>
</gene>
<dbReference type="GO" id="GO:0016740">
    <property type="term" value="F:transferase activity"/>
    <property type="evidence" value="ECO:0007669"/>
    <property type="project" value="UniProtKB-KW"/>
</dbReference>
<accession>A0A172T4T6</accession>
<name>A0A172T4T6_FERPE</name>
<evidence type="ECO:0000313" key="4">
    <source>
        <dbReference type="Proteomes" id="UP000077096"/>
    </source>
</evidence>